<gene>
    <name evidence="2" type="ORF">H0E87_030006</name>
</gene>
<dbReference type="PANTHER" id="PTHR35300">
    <property type="entry name" value="COACTIVATOR CBP, KIX DOMAIN-CONTAINING PROTEIN-RELATED"/>
    <property type="match status" value="1"/>
</dbReference>
<keyword evidence="1" id="KW-0539">Nucleus</keyword>
<sequence length="336" mass="38172">MPRPGPRPYECVRRAWHSDRHQPIRGSLIQEIFRLVNEAHCPATKKNKEWQEKLPVVVLKAEEIMYSKANSEAEYMDLKTLWDRANDAINTIIRRDESLETGELLQPCIEAALNLGCTPRRASRSQRNCNLRTENIPPSNVNRCLPLENYRIPSLCSVYPLYYGSCLEPQRGCGALPKTVPGTIEPVKVVAVQNFFPCNEDTPVRTSQVGHKDCLQSQEIECDLSLRLGSILAPVPSAKTKQIKDAKDGGHDCSQEGGKFDDWMPQMDKELSFFPKVDVVDPQVSHSSKSREHIIVDVTMKKRKLVFDHHVEDQQFLWRPKLPCNKLTGRMKSVGS</sequence>
<comment type="caution">
    <text evidence="2">The sequence shown here is derived from an EMBL/GenBank/DDBJ whole genome shotgun (WGS) entry which is preliminary data.</text>
</comment>
<dbReference type="EMBL" id="JACEGQ020000018">
    <property type="protein sequence ID" value="KAH8482757.1"/>
    <property type="molecule type" value="Genomic_DNA"/>
</dbReference>
<dbReference type="AlphaFoldDB" id="A0A8T2WSQ0"/>
<dbReference type="Gene3D" id="1.10.246.20">
    <property type="entry name" value="Coactivator CBP, KIX domain"/>
    <property type="match status" value="1"/>
</dbReference>
<dbReference type="Proteomes" id="UP000807159">
    <property type="component" value="Chromosome 18"/>
</dbReference>
<dbReference type="GO" id="GO:0006355">
    <property type="term" value="P:regulation of DNA-templated transcription"/>
    <property type="evidence" value="ECO:0007669"/>
    <property type="project" value="InterPro"/>
</dbReference>
<keyword evidence="3" id="KW-1185">Reference proteome</keyword>
<evidence type="ECO:0000313" key="3">
    <source>
        <dbReference type="Proteomes" id="UP000807159"/>
    </source>
</evidence>
<dbReference type="InterPro" id="IPR036529">
    <property type="entry name" value="KIX_dom_sf"/>
</dbReference>
<dbReference type="GO" id="GO:0003712">
    <property type="term" value="F:transcription coregulator activity"/>
    <property type="evidence" value="ECO:0007669"/>
    <property type="project" value="InterPro"/>
</dbReference>
<organism evidence="2 3">
    <name type="scientific">Populus deltoides</name>
    <name type="common">Eastern poplar</name>
    <name type="synonym">Eastern cottonwood</name>
    <dbReference type="NCBI Taxonomy" id="3696"/>
    <lineage>
        <taxon>Eukaryota</taxon>
        <taxon>Viridiplantae</taxon>
        <taxon>Streptophyta</taxon>
        <taxon>Embryophyta</taxon>
        <taxon>Tracheophyta</taxon>
        <taxon>Spermatophyta</taxon>
        <taxon>Magnoliopsida</taxon>
        <taxon>eudicotyledons</taxon>
        <taxon>Gunneridae</taxon>
        <taxon>Pentapetalae</taxon>
        <taxon>rosids</taxon>
        <taxon>fabids</taxon>
        <taxon>Malpighiales</taxon>
        <taxon>Salicaceae</taxon>
        <taxon>Saliceae</taxon>
        <taxon>Populus</taxon>
    </lineage>
</organism>
<accession>A0A8T2WSQ0</accession>
<reference evidence="2" key="1">
    <citation type="journal article" date="2021" name="J. Hered.">
        <title>Genome Assembly of Salicaceae Populus deltoides (Eastern Cottonwood) I-69 Based on Nanopore Sequencing and Hi-C Technologies.</title>
        <authorList>
            <person name="Bai S."/>
            <person name="Wu H."/>
            <person name="Zhang J."/>
            <person name="Pan Z."/>
            <person name="Zhao W."/>
            <person name="Li Z."/>
            <person name="Tong C."/>
        </authorList>
    </citation>
    <scope>NUCLEOTIDE SEQUENCE</scope>
    <source>
        <tissue evidence="2">Leaf</tissue>
    </source>
</reference>
<evidence type="ECO:0000313" key="2">
    <source>
        <dbReference type="EMBL" id="KAH8482757.1"/>
    </source>
</evidence>
<proteinExistence type="predicted"/>
<name>A0A8T2WSQ0_POPDE</name>
<protein>
    <recommendedName>
        <fullName evidence="4">Histone acetyltransferase</fullName>
    </recommendedName>
</protein>
<evidence type="ECO:0000256" key="1">
    <source>
        <dbReference type="ARBA" id="ARBA00023242"/>
    </source>
</evidence>
<dbReference type="PANTHER" id="PTHR35300:SF5">
    <property type="entry name" value="HISTONE ACETYLTRANSFERASE"/>
    <property type="match status" value="1"/>
</dbReference>
<evidence type="ECO:0008006" key="4">
    <source>
        <dbReference type="Google" id="ProtNLM"/>
    </source>
</evidence>